<dbReference type="Pfam" id="PF04402">
    <property type="entry name" value="SIMPL"/>
    <property type="match status" value="1"/>
</dbReference>
<name>A0A8H6RH72_9PEZI</name>
<reference evidence="1" key="1">
    <citation type="submission" date="2020-04" db="EMBL/GenBank/DDBJ databases">
        <title>Draft genome resource of the tomato pathogen Pseudocercospora fuligena.</title>
        <authorList>
            <person name="Zaccaron A."/>
        </authorList>
    </citation>
    <scope>NUCLEOTIDE SEQUENCE</scope>
    <source>
        <strain evidence="1">PF001</strain>
    </source>
</reference>
<dbReference type="Proteomes" id="UP000660729">
    <property type="component" value="Unassembled WGS sequence"/>
</dbReference>
<evidence type="ECO:0000313" key="2">
    <source>
        <dbReference type="Proteomes" id="UP000660729"/>
    </source>
</evidence>
<accession>A0A8H6RH72</accession>
<comment type="caution">
    <text evidence="1">The sequence shown here is derived from an EMBL/GenBank/DDBJ whole genome shotgun (WGS) entry which is preliminary data.</text>
</comment>
<sequence>MAARFEIHLDGEANISLPAERTLLKFTVTNTTDEKSEAAKTVVSTARQVESLLIENSKSAVIDHWTRTSMTETEEYPYNHATNKRSEEPEYEAEIKFEARFQNFAAVGPFISGLSDLPHIDTEPVEWILLEETKASHRASLRAKSARNAQQKAIEYANALGYGKVTPSKLREGNVYAYSARSKSGRTVTDGTESMAKNLAGMEDWEDVKGSDTFEYQPENIKISVAVHTEFYAE</sequence>
<organism evidence="1 2">
    <name type="scientific">Pseudocercospora fuligena</name>
    <dbReference type="NCBI Taxonomy" id="685502"/>
    <lineage>
        <taxon>Eukaryota</taxon>
        <taxon>Fungi</taxon>
        <taxon>Dikarya</taxon>
        <taxon>Ascomycota</taxon>
        <taxon>Pezizomycotina</taxon>
        <taxon>Dothideomycetes</taxon>
        <taxon>Dothideomycetidae</taxon>
        <taxon>Mycosphaerellales</taxon>
        <taxon>Mycosphaerellaceae</taxon>
        <taxon>Pseudocercospora</taxon>
    </lineage>
</organism>
<dbReference type="OrthoDB" id="3335918at2759"/>
<evidence type="ECO:0008006" key="3">
    <source>
        <dbReference type="Google" id="ProtNLM"/>
    </source>
</evidence>
<gene>
    <name evidence="1" type="ORF">HII31_07856</name>
</gene>
<evidence type="ECO:0000313" key="1">
    <source>
        <dbReference type="EMBL" id="KAF7190697.1"/>
    </source>
</evidence>
<dbReference type="InterPro" id="IPR007497">
    <property type="entry name" value="SIMPL/DUF541"/>
</dbReference>
<dbReference type="Gene3D" id="3.30.70.2970">
    <property type="entry name" value="Protein of unknown function (DUF541), domain 2"/>
    <property type="match status" value="1"/>
</dbReference>
<dbReference type="AlphaFoldDB" id="A0A8H6RH72"/>
<keyword evidence="2" id="KW-1185">Reference proteome</keyword>
<dbReference type="Gene3D" id="3.30.110.170">
    <property type="entry name" value="Protein of unknown function (DUF541), domain 1"/>
    <property type="match status" value="1"/>
</dbReference>
<dbReference type="EMBL" id="JABCIY010000168">
    <property type="protein sequence ID" value="KAF7190697.1"/>
    <property type="molecule type" value="Genomic_DNA"/>
</dbReference>
<protein>
    <recommendedName>
        <fullName evidence="3">SIMPL domain-containing protein</fullName>
    </recommendedName>
</protein>
<proteinExistence type="predicted"/>